<dbReference type="PATRIC" id="fig|33995.3.peg.3681"/>
<dbReference type="EMBL" id="LHUQ01000039">
    <property type="protein sequence ID" value="KON63197.1"/>
    <property type="molecule type" value="Genomic_DNA"/>
</dbReference>
<keyword evidence="2" id="KW-1185">Reference proteome</keyword>
<dbReference type="AlphaFoldDB" id="A0A0M0ED57"/>
<comment type="caution">
    <text evidence="1">The sequence shown here is derived from an EMBL/GenBank/DDBJ whole genome shotgun (WGS) entry which is preliminary data.</text>
</comment>
<evidence type="ECO:0000313" key="2">
    <source>
        <dbReference type="Proteomes" id="UP000037566"/>
    </source>
</evidence>
<protein>
    <submittedName>
        <fullName evidence="1">Uncharacterized protein</fullName>
    </submittedName>
</protein>
<gene>
    <name evidence="1" type="ORF">KOEU_33210</name>
</gene>
<dbReference type="STRING" id="33995.KOEU_33210"/>
<reference evidence="1" key="1">
    <citation type="submission" date="2015-08" db="EMBL/GenBank/DDBJ databases">
        <title>Draft genome sequence of Komagataeibacter europaeus CECT 8546 a cellulose producer strain from vinegar produced by the traditional method.</title>
        <authorList>
            <person name="Poehlein A."/>
            <person name="Valera M.J."/>
            <person name="Haack F.S."/>
            <person name="Mas A."/>
            <person name="Daniel R."/>
            <person name="Streit W.R."/>
            <person name="Mateo E."/>
        </authorList>
    </citation>
    <scope>NUCLEOTIDE SEQUENCE [LARGE SCALE GENOMIC DNA]</scope>
    <source>
        <strain evidence="1">CECT 8546</strain>
    </source>
</reference>
<sequence>MMLISVSDDEEERVLRFLELMLAKETPNNFM</sequence>
<dbReference type="Proteomes" id="UP000037566">
    <property type="component" value="Unassembled WGS sequence"/>
</dbReference>
<name>A0A0M0ED57_KOMEU</name>
<organism evidence="1 2">
    <name type="scientific">Komagataeibacter europaeus</name>
    <name type="common">Gluconacetobacter europaeus</name>
    <dbReference type="NCBI Taxonomy" id="33995"/>
    <lineage>
        <taxon>Bacteria</taxon>
        <taxon>Pseudomonadati</taxon>
        <taxon>Pseudomonadota</taxon>
        <taxon>Alphaproteobacteria</taxon>
        <taxon>Acetobacterales</taxon>
        <taxon>Acetobacteraceae</taxon>
        <taxon>Komagataeibacter</taxon>
    </lineage>
</organism>
<evidence type="ECO:0000313" key="1">
    <source>
        <dbReference type="EMBL" id="KON63197.1"/>
    </source>
</evidence>
<proteinExistence type="predicted"/>
<accession>A0A0M0ED57</accession>